<gene>
    <name evidence="2" type="ORF">GON03_05430</name>
</gene>
<protein>
    <recommendedName>
        <fullName evidence="1">Putative host cell surface-exposed lipoprotein Ltp-like HTH region domain-containing protein</fullName>
    </recommendedName>
</protein>
<evidence type="ECO:0000259" key="1">
    <source>
        <dbReference type="Pfam" id="PF07553"/>
    </source>
</evidence>
<reference evidence="2 3" key="1">
    <citation type="submission" date="2019-12" db="EMBL/GenBank/DDBJ databases">
        <authorList>
            <person name="Huq M.A."/>
        </authorList>
    </citation>
    <scope>NUCLEOTIDE SEQUENCE [LARGE SCALE GENOMIC DNA]</scope>
    <source>
        <strain evidence="2 3">MAH-18</strain>
    </source>
</reference>
<name>A0A6L6XN21_9ACTN</name>
<keyword evidence="3" id="KW-1185">Reference proteome</keyword>
<dbReference type="InterPro" id="IPR011434">
    <property type="entry name" value="Ltp-like_HTH"/>
</dbReference>
<comment type="caution">
    <text evidence="2">The sequence shown here is derived from an EMBL/GenBank/DDBJ whole genome shotgun (WGS) entry which is preliminary data.</text>
</comment>
<accession>A0A6L6XN21</accession>
<dbReference type="EMBL" id="WSEK01000004">
    <property type="protein sequence ID" value="MVQ48614.1"/>
    <property type="molecule type" value="Genomic_DNA"/>
</dbReference>
<proteinExistence type="predicted"/>
<feature type="domain" description="Putative host cell surface-exposed lipoprotein Ltp-like HTH region" evidence="1">
    <location>
        <begin position="53"/>
        <end position="98"/>
    </location>
</feature>
<dbReference type="AlphaFoldDB" id="A0A6L6XN21"/>
<dbReference type="Pfam" id="PF07553">
    <property type="entry name" value="Lipoprotein_Ltp"/>
    <property type="match status" value="2"/>
</dbReference>
<evidence type="ECO:0000313" key="2">
    <source>
        <dbReference type="EMBL" id="MVQ48614.1"/>
    </source>
</evidence>
<dbReference type="InterPro" id="IPR036388">
    <property type="entry name" value="WH-like_DNA-bd_sf"/>
</dbReference>
<organism evidence="2 3">
    <name type="scientific">Nocardioides agri</name>
    <dbReference type="NCBI Taxonomy" id="2682843"/>
    <lineage>
        <taxon>Bacteria</taxon>
        <taxon>Bacillati</taxon>
        <taxon>Actinomycetota</taxon>
        <taxon>Actinomycetes</taxon>
        <taxon>Propionibacteriales</taxon>
        <taxon>Nocardioidaceae</taxon>
        <taxon>Nocardioides</taxon>
    </lineage>
</organism>
<sequence length="102" mass="11159">MTASQENAIKSAESYLDMSGFSRQGLIDQLSSQYGDDYPRADAIFAVNHLDVDWNAEAVESAESYLDMSGFSRQGLIDQLSSQYGDQYTVAQATYAANKVGL</sequence>
<feature type="domain" description="Putative host cell surface-exposed lipoprotein Ltp-like HTH region" evidence="1">
    <location>
        <begin position="5"/>
        <end position="50"/>
    </location>
</feature>
<dbReference type="Gene3D" id="1.10.10.10">
    <property type="entry name" value="Winged helix-like DNA-binding domain superfamily/Winged helix DNA-binding domain"/>
    <property type="match status" value="2"/>
</dbReference>
<evidence type="ECO:0000313" key="3">
    <source>
        <dbReference type="Proteomes" id="UP000473525"/>
    </source>
</evidence>
<dbReference type="Proteomes" id="UP000473525">
    <property type="component" value="Unassembled WGS sequence"/>
</dbReference>